<dbReference type="InterPro" id="IPR006201">
    <property type="entry name" value="Neur_channel"/>
</dbReference>
<dbReference type="PANTHER" id="PTHR18945">
    <property type="entry name" value="NEUROTRANSMITTER GATED ION CHANNEL"/>
    <property type="match status" value="1"/>
</dbReference>
<dbReference type="SUPFAM" id="SSF90112">
    <property type="entry name" value="Neurotransmitter-gated ion-channel transmembrane pore"/>
    <property type="match status" value="1"/>
</dbReference>
<feature type="transmembrane region" description="Helical" evidence="1">
    <location>
        <begin position="77"/>
        <end position="95"/>
    </location>
</feature>
<protein>
    <recommendedName>
        <fullName evidence="2">Neurotransmitter-gated ion-channel transmembrane domain-containing protein</fullName>
    </recommendedName>
</protein>
<dbReference type="GO" id="GO:0004888">
    <property type="term" value="F:transmembrane signaling receptor activity"/>
    <property type="evidence" value="ECO:0007669"/>
    <property type="project" value="InterPro"/>
</dbReference>
<dbReference type="Proteomes" id="UP000270094">
    <property type="component" value="Unassembled WGS sequence"/>
</dbReference>
<dbReference type="Pfam" id="PF02932">
    <property type="entry name" value="Neur_chan_memb"/>
    <property type="match status" value="1"/>
</dbReference>
<name>A0A3P7LMF3_STRVU</name>
<proteinExistence type="predicted"/>
<keyword evidence="1" id="KW-1133">Transmembrane helix</keyword>
<evidence type="ECO:0000256" key="1">
    <source>
        <dbReference type="SAM" id="Phobius"/>
    </source>
</evidence>
<feature type="transmembrane region" description="Helical" evidence="1">
    <location>
        <begin position="107"/>
        <end position="131"/>
    </location>
</feature>
<accession>A0A3P7LMF3</accession>
<dbReference type="InterPro" id="IPR038050">
    <property type="entry name" value="Neuro_actylchol_rec"/>
</dbReference>
<evidence type="ECO:0000313" key="3">
    <source>
        <dbReference type="EMBL" id="VDM83705.1"/>
    </source>
</evidence>
<feature type="domain" description="Neurotransmitter-gated ion-channel transmembrane" evidence="2">
    <location>
        <begin position="74"/>
        <end position="135"/>
    </location>
</feature>
<organism evidence="3 4">
    <name type="scientific">Strongylus vulgaris</name>
    <name type="common">Blood worm</name>
    <dbReference type="NCBI Taxonomy" id="40348"/>
    <lineage>
        <taxon>Eukaryota</taxon>
        <taxon>Metazoa</taxon>
        <taxon>Ecdysozoa</taxon>
        <taxon>Nematoda</taxon>
        <taxon>Chromadorea</taxon>
        <taxon>Rhabditida</taxon>
        <taxon>Rhabditina</taxon>
        <taxon>Rhabditomorpha</taxon>
        <taxon>Strongyloidea</taxon>
        <taxon>Strongylidae</taxon>
        <taxon>Strongylus</taxon>
    </lineage>
</organism>
<dbReference type="EMBL" id="UYYB01124766">
    <property type="protein sequence ID" value="VDM83705.1"/>
    <property type="molecule type" value="Genomic_DNA"/>
</dbReference>
<dbReference type="GO" id="GO:0005216">
    <property type="term" value="F:monoatomic ion channel activity"/>
    <property type="evidence" value="ECO:0007669"/>
    <property type="project" value="InterPro"/>
</dbReference>
<dbReference type="InterPro" id="IPR036719">
    <property type="entry name" value="Neuro-gated_channel_TM_sf"/>
</dbReference>
<evidence type="ECO:0000313" key="4">
    <source>
        <dbReference type="Proteomes" id="UP000270094"/>
    </source>
</evidence>
<dbReference type="AlphaFoldDB" id="A0A3P7LMF3"/>
<dbReference type="GO" id="GO:0016020">
    <property type="term" value="C:membrane"/>
    <property type="evidence" value="ECO:0007669"/>
    <property type="project" value="InterPro"/>
</dbReference>
<feature type="transmembrane region" description="Helical" evidence="1">
    <location>
        <begin position="43"/>
        <end position="65"/>
    </location>
</feature>
<dbReference type="OrthoDB" id="410315at2759"/>
<dbReference type="InterPro" id="IPR006029">
    <property type="entry name" value="Neurotrans-gated_channel_TM"/>
</dbReference>
<keyword evidence="1" id="KW-0812">Transmembrane</keyword>
<evidence type="ECO:0000259" key="2">
    <source>
        <dbReference type="Pfam" id="PF02932"/>
    </source>
</evidence>
<keyword evidence="4" id="KW-1185">Reference proteome</keyword>
<keyword evidence="1" id="KW-0472">Membrane</keyword>
<dbReference type="Gene3D" id="1.20.58.390">
    <property type="entry name" value="Neurotransmitter-gated ion-channel transmembrane domain"/>
    <property type="match status" value="1"/>
</dbReference>
<gene>
    <name evidence="3" type="ORF">SVUK_LOCUS18703</name>
</gene>
<reference evidence="3 4" key="1">
    <citation type="submission" date="2018-11" db="EMBL/GenBank/DDBJ databases">
        <authorList>
            <consortium name="Pathogen Informatics"/>
        </authorList>
    </citation>
    <scope>NUCLEOTIDE SEQUENCE [LARGE SCALE GENOMIC DNA]</scope>
</reference>
<sequence>MYQGNSEWEITSITVKSVVSTDQSNKKFQELHYSIEMKRHSTYYVYVLFLPTFITAALCLIGLFTPFNNAGDRCERTTLGLTTLLSLAVILNIIGDDMPKSSTLPQLAKYVLAEILLCCAGVLVTVILLVAHQRILTRQFLPPARMYKDKWDGSKASDSSTK</sequence>